<reference evidence="1 2" key="1">
    <citation type="submission" date="2019-05" db="EMBL/GenBank/DDBJ databases">
        <authorList>
            <person name="Sutton N.W."/>
            <person name="Sebastian A.Z."/>
            <person name="Albert I.U."/>
            <person name="Broussard G.W."/>
        </authorList>
    </citation>
    <scope>NUCLEOTIDE SEQUENCE [LARGE SCALE GENOMIC DNA]</scope>
    <source>
        <strain evidence="1 2">Pontus</strain>
    </source>
</reference>
<keyword evidence="2" id="KW-1185">Reference proteome</keyword>
<dbReference type="EMBL" id="MK907780">
    <property type="protein sequence ID" value="QDF14741.1"/>
    <property type="molecule type" value="Genomic_DNA"/>
</dbReference>
<name>A0A4Y6E8D0_9CAUD</name>
<dbReference type="Proteomes" id="UP000320371">
    <property type="component" value="Segment"/>
</dbReference>
<accession>A0A4Y6E8D0</accession>
<organism evidence="1 2">
    <name type="scientific">Vibrio phage Pontus</name>
    <dbReference type="NCBI Taxonomy" id="2590874"/>
    <lineage>
        <taxon>Viruses</taxon>
        <taxon>Duplodnaviria</taxon>
        <taxon>Heunggongvirae</taxon>
        <taxon>Uroviricota</taxon>
        <taxon>Caudoviricetes</taxon>
        <taxon>Demerecviridae</taxon>
        <taxon>Ermolyevavirinae</taxon>
        <taxon>Thalassavirus</taxon>
        <taxon>Thalassavirus pontus</taxon>
    </lineage>
</organism>
<evidence type="ECO:0000313" key="1">
    <source>
        <dbReference type="EMBL" id="QDF14741.1"/>
    </source>
</evidence>
<protein>
    <submittedName>
        <fullName evidence="1">Uncharacterized protein</fullName>
    </submittedName>
</protein>
<sequence>MGLIVIETCAECGEQSVPTMEGSLEKGYKMCCRKCGSENFKPRDESKMFKQTCGRCGHQWVFNDLGCPKCTMQDLRDLGVPIKQLI</sequence>
<gene>
    <name evidence="1" type="ORF">PONTUS_102</name>
</gene>
<evidence type="ECO:0000313" key="2">
    <source>
        <dbReference type="Proteomes" id="UP000320371"/>
    </source>
</evidence>
<proteinExistence type="predicted"/>